<dbReference type="GO" id="GO:0005634">
    <property type="term" value="C:nucleus"/>
    <property type="evidence" value="ECO:0007669"/>
    <property type="project" value="UniProtKB-SubCell"/>
</dbReference>
<evidence type="ECO:0000259" key="11">
    <source>
        <dbReference type="Pfam" id="PF08704"/>
    </source>
</evidence>
<dbReference type="VEuPathDB" id="MicrosporidiaDB:TUBRATIS_004040"/>
<dbReference type="STRING" id="291195.A0A437APN5"/>
<dbReference type="PANTHER" id="PTHR12133:SF2">
    <property type="entry name" value="TRNA (ADENINE(58)-N(1))-METHYLTRANSFERASE CATALYTIC SUBUNIT TRMT61A"/>
    <property type="match status" value="1"/>
</dbReference>
<gene>
    <name evidence="12" type="ORF">TUBRATIS_004040</name>
</gene>
<feature type="binding site" evidence="10">
    <location>
        <begin position="106"/>
        <end position="109"/>
    </location>
    <ligand>
        <name>S-adenosyl-L-methionine</name>
        <dbReference type="ChEBI" id="CHEBI:59789"/>
    </ligand>
</feature>
<name>A0A437APN5_9MICR</name>
<keyword evidence="7 9" id="KW-0819">tRNA processing</keyword>
<evidence type="ECO:0000256" key="6">
    <source>
        <dbReference type="ARBA" id="ARBA00022691"/>
    </source>
</evidence>
<comment type="caution">
    <text evidence="12">The sequence shown here is derived from an EMBL/GenBank/DDBJ whole genome shotgun (WGS) entry which is preliminary data.</text>
</comment>
<evidence type="ECO:0000256" key="4">
    <source>
        <dbReference type="ARBA" id="ARBA00022603"/>
    </source>
</evidence>
<evidence type="ECO:0000256" key="9">
    <source>
        <dbReference type="PIRNR" id="PIRNR017269"/>
    </source>
</evidence>
<dbReference type="Gene3D" id="3.10.330.20">
    <property type="match status" value="1"/>
</dbReference>
<evidence type="ECO:0000256" key="2">
    <source>
        <dbReference type="ARBA" id="ARBA00012796"/>
    </source>
</evidence>
<evidence type="ECO:0000256" key="8">
    <source>
        <dbReference type="ARBA" id="ARBA00023242"/>
    </source>
</evidence>
<reference evidence="12 13" key="1">
    <citation type="submission" date="2018-10" db="EMBL/GenBank/DDBJ databases">
        <title>Draft genome sequence of the microsporidian Tubulinosema ratisbonensis.</title>
        <authorList>
            <person name="Polonais V."/>
            <person name="Peyretaillade E."/>
            <person name="Niehus S."/>
            <person name="Wawrzyniak I."/>
            <person name="Franchet A."/>
            <person name="Gaspin C."/>
            <person name="Reichstadt M."/>
            <person name="Belser C."/>
            <person name="Labadie K."/>
            <person name="Delbac F."/>
            <person name="Ferrandon D."/>
        </authorList>
    </citation>
    <scope>NUCLEOTIDE SEQUENCE [LARGE SCALE GENOMIC DNA]</scope>
    <source>
        <strain evidence="12 13">Franzen</strain>
    </source>
</reference>
<comment type="similarity">
    <text evidence="9">Belongs to the class I-like SAM-binding methyltransferase superfamily. TRM61 family.</text>
</comment>
<dbReference type="PROSITE" id="PS51620">
    <property type="entry name" value="SAM_TRM61"/>
    <property type="match status" value="1"/>
</dbReference>
<keyword evidence="4 9" id="KW-0489">Methyltransferase</keyword>
<dbReference type="PANTHER" id="PTHR12133">
    <property type="entry name" value="TRNA (ADENINE(58)-N(1))-METHYLTRANSFERASE"/>
    <property type="match status" value="1"/>
</dbReference>
<dbReference type="Proteomes" id="UP000282876">
    <property type="component" value="Unassembled WGS sequence"/>
</dbReference>
<dbReference type="CDD" id="cd02440">
    <property type="entry name" value="AdoMet_MTases"/>
    <property type="match status" value="1"/>
</dbReference>
<evidence type="ECO:0000313" key="12">
    <source>
        <dbReference type="EMBL" id="RVD93068.1"/>
    </source>
</evidence>
<dbReference type="AlphaFoldDB" id="A0A437APN5"/>
<dbReference type="GO" id="GO:0030488">
    <property type="term" value="P:tRNA methylation"/>
    <property type="evidence" value="ECO:0007669"/>
    <property type="project" value="InterPro"/>
</dbReference>
<evidence type="ECO:0000313" key="13">
    <source>
        <dbReference type="Proteomes" id="UP000282876"/>
    </source>
</evidence>
<dbReference type="PIRSF" id="PIRSF017269">
    <property type="entry name" value="GCD14"/>
    <property type="match status" value="1"/>
</dbReference>
<evidence type="ECO:0000256" key="7">
    <source>
        <dbReference type="ARBA" id="ARBA00022694"/>
    </source>
</evidence>
<dbReference type="GO" id="GO:0031515">
    <property type="term" value="C:tRNA (m1A) methyltransferase complex"/>
    <property type="evidence" value="ECO:0007669"/>
    <property type="project" value="UniProtKB-UniRule"/>
</dbReference>
<evidence type="ECO:0000256" key="1">
    <source>
        <dbReference type="ARBA" id="ARBA00004123"/>
    </source>
</evidence>
<keyword evidence="6 9" id="KW-0949">S-adenosyl-L-methionine</keyword>
<accession>A0A437APN5</accession>
<organism evidence="12 13">
    <name type="scientific">Tubulinosema ratisbonensis</name>
    <dbReference type="NCBI Taxonomy" id="291195"/>
    <lineage>
        <taxon>Eukaryota</taxon>
        <taxon>Fungi</taxon>
        <taxon>Fungi incertae sedis</taxon>
        <taxon>Microsporidia</taxon>
        <taxon>Tubulinosematoidea</taxon>
        <taxon>Tubulinosematidae</taxon>
        <taxon>Tubulinosema</taxon>
    </lineage>
</organism>
<protein>
    <recommendedName>
        <fullName evidence="3 9">tRNA (adenine(58)-N(1))-methyltransferase catalytic subunit TRM61</fullName>
        <ecNumber evidence="2 9">2.1.1.220</ecNumber>
    </recommendedName>
</protein>
<dbReference type="OrthoDB" id="1925287at2759"/>
<proteinExistence type="inferred from homology"/>
<evidence type="ECO:0000256" key="3">
    <source>
        <dbReference type="ARBA" id="ARBA00015963"/>
    </source>
</evidence>
<comment type="catalytic activity">
    <reaction evidence="9">
        <text>adenosine(58) in tRNA + S-adenosyl-L-methionine = N(1)-methyladenosine(58) in tRNA + S-adenosyl-L-homocysteine + H(+)</text>
        <dbReference type="Rhea" id="RHEA:43152"/>
        <dbReference type="Rhea" id="RHEA-COMP:10365"/>
        <dbReference type="Rhea" id="RHEA-COMP:10366"/>
        <dbReference type="ChEBI" id="CHEBI:15378"/>
        <dbReference type="ChEBI" id="CHEBI:57856"/>
        <dbReference type="ChEBI" id="CHEBI:59789"/>
        <dbReference type="ChEBI" id="CHEBI:74411"/>
        <dbReference type="ChEBI" id="CHEBI:74491"/>
        <dbReference type="EC" id="2.1.1.220"/>
    </reaction>
</comment>
<dbReference type="Gene3D" id="3.40.50.150">
    <property type="entry name" value="Vaccinia Virus protein VP39"/>
    <property type="match status" value="1"/>
</dbReference>
<dbReference type="InterPro" id="IPR049470">
    <property type="entry name" value="TRM61_C"/>
</dbReference>
<dbReference type="EC" id="2.1.1.220" evidence="2 9"/>
<dbReference type="GO" id="GO:0160107">
    <property type="term" value="F:tRNA (adenine(58)-N1)-methyltransferase activity"/>
    <property type="evidence" value="ECO:0007669"/>
    <property type="project" value="UniProtKB-EC"/>
</dbReference>
<comment type="function">
    <text evidence="9">Catalytic subunit of tRNA (adenine-N(1)-)-methyltransferase, which catalyzes the formation of N(1)-methyladenine at position 58 (m1A58) in initiator methionyl-tRNA.</text>
</comment>
<dbReference type="Pfam" id="PF08704">
    <property type="entry name" value="GCD14"/>
    <property type="match status" value="1"/>
</dbReference>
<keyword evidence="13" id="KW-1185">Reference proteome</keyword>
<dbReference type="InterPro" id="IPR014816">
    <property type="entry name" value="tRNA_MeTrfase_Gcd14"/>
</dbReference>
<keyword evidence="8 9" id="KW-0539">Nucleus</keyword>
<feature type="binding site" evidence="10">
    <location>
        <position position="153"/>
    </location>
    <ligand>
        <name>S-adenosyl-L-methionine</name>
        <dbReference type="ChEBI" id="CHEBI:59789"/>
    </ligand>
</feature>
<comment type="subcellular location">
    <subcellularLocation>
        <location evidence="1 9">Nucleus</location>
    </subcellularLocation>
</comment>
<evidence type="ECO:0000256" key="5">
    <source>
        <dbReference type="ARBA" id="ARBA00022679"/>
    </source>
</evidence>
<dbReference type="SUPFAM" id="SSF53335">
    <property type="entry name" value="S-adenosyl-L-methionine-dependent methyltransferases"/>
    <property type="match status" value="1"/>
</dbReference>
<feature type="binding site" evidence="10">
    <location>
        <position position="168"/>
    </location>
    <ligand>
        <name>S-adenosyl-L-methionine</name>
        <dbReference type="ChEBI" id="CHEBI:59789"/>
    </ligand>
</feature>
<keyword evidence="5 9" id="KW-0808">Transferase</keyword>
<dbReference type="InterPro" id="IPR029063">
    <property type="entry name" value="SAM-dependent_MTases_sf"/>
</dbReference>
<dbReference type="EMBL" id="RCSS01000090">
    <property type="protein sequence ID" value="RVD93068.1"/>
    <property type="molecule type" value="Genomic_DNA"/>
</dbReference>
<sequence length="250" mass="29261">MKLTQENERVILYFNYSDHKALILKKDEVYHSNKGMIKHNDLINQPFGKELEIKNNKFYILPENRITRIENDKRKTQIIFESDTSLIINYLNLKNHSTVIECGTGSGVLTQSFSELVQEGKVFSYEIDEERYLAAKEKFTNKPNITIHHCDADIKGFLEQEVDAVFLDMGSPYNSIRHAYNSLNEKGILCVFVPTFNQVSLSLKEMNNLFTNIRMFEFISKKYSKSKFKNDIFMNDNLYYHTGYLIFGNK</sequence>
<feature type="binding site" evidence="10">
    <location>
        <position position="126"/>
    </location>
    <ligand>
        <name>S-adenosyl-L-methionine</name>
        <dbReference type="ChEBI" id="CHEBI:59789"/>
    </ligand>
</feature>
<feature type="domain" description="tRNA (adenine(58)-N(1))-methyltransferase catalytic subunit TRM61 C-terminal" evidence="11">
    <location>
        <begin position="74"/>
        <end position="227"/>
    </location>
</feature>
<evidence type="ECO:0000256" key="10">
    <source>
        <dbReference type="PIRSR" id="PIRSR017269-1"/>
    </source>
</evidence>